<dbReference type="Proteomes" id="UP000245390">
    <property type="component" value="Unassembled WGS sequence"/>
</dbReference>
<evidence type="ECO:0000313" key="2">
    <source>
        <dbReference type="Proteomes" id="UP000245390"/>
    </source>
</evidence>
<organism evidence="1 2">
    <name type="scientific">Silicimonas algicola</name>
    <dbReference type="NCBI Taxonomy" id="1826607"/>
    <lineage>
        <taxon>Bacteria</taxon>
        <taxon>Pseudomonadati</taxon>
        <taxon>Pseudomonadota</taxon>
        <taxon>Alphaproteobacteria</taxon>
        <taxon>Rhodobacterales</taxon>
        <taxon>Paracoccaceae</taxon>
    </lineage>
</organism>
<protein>
    <submittedName>
        <fullName evidence="1">Uncharacterized protein</fullName>
    </submittedName>
</protein>
<proteinExistence type="predicted"/>
<accession>A0A316G3V8</accession>
<comment type="caution">
    <text evidence="1">The sequence shown here is derived from an EMBL/GenBank/DDBJ whole genome shotgun (WGS) entry which is preliminary data.</text>
</comment>
<dbReference type="EMBL" id="QGGV01000007">
    <property type="protein sequence ID" value="PWK55363.1"/>
    <property type="molecule type" value="Genomic_DNA"/>
</dbReference>
<evidence type="ECO:0000313" key="1">
    <source>
        <dbReference type="EMBL" id="PWK55363.1"/>
    </source>
</evidence>
<gene>
    <name evidence="1" type="ORF">C8D95_10728</name>
</gene>
<reference evidence="1 2" key="1">
    <citation type="submission" date="2018-05" db="EMBL/GenBank/DDBJ databases">
        <title>Genomic Encyclopedia of Type Strains, Phase IV (KMG-IV): sequencing the most valuable type-strain genomes for metagenomic binning, comparative biology and taxonomic classification.</title>
        <authorList>
            <person name="Goeker M."/>
        </authorList>
    </citation>
    <scope>NUCLEOTIDE SEQUENCE [LARGE SCALE GENOMIC DNA]</scope>
    <source>
        <strain evidence="1 2">DSM 103371</strain>
    </source>
</reference>
<keyword evidence="2" id="KW-1185">Reference proteome</keyword>
<name>A0A316G3V8_9RHOB</name>
<sequence>MSDANFDETLRVMNAVLDAERERQLVIEQTPDAEIVR</sequence>
<dbReference type="AlphaFoldDB" id="A0A316G3V8"/>